<keyword evidence="3" id="KW-1185">Reference proteome</keyword>
<reference evidence="2" key="1">
    <citation type="submission" date="2019-04" db="EMBL/GenBank/DDBJ databases">
        <authorList>
            <person name="Alioto T."/>
            <person name="Alioto T."/>
        </authorList>
    </citation>
    <scope>NUCLEOTIDE SEQUENCE [LARGE SCALE GENOMIC DNA]</scope>
</reference>
<dbReference type="AlphaFoldDB" id="A0A5E4DD57"/>
<feature type="region of interest" description="Disordered" evidence="1">
    <location>
        <begin position="20"/>
        <end position="109"/>
    </location>
</feature>
<organism evidence="2 3">
    <name type="scientific">Marmota monax</name>
    <name type="common">Woodchuck</name>
    <dbReference type="NCBI Taxonomy" id="9995"/>
    <lineage>
        <taxon>Eukaryota</taxon>
        <taxon>Metazoa</taxon>
        <taxon>Chordata</taxon>
        <taxon>Craniata</taxon>
        <taxon>Vertebrata</taxon>
        <taxon>Euteleostomi</taxon>
        <taxon>Mammalia</taxon>
        <taxon>Eutheria</taxon>
        <taxon>Euarchontoglires</taxon>
        <taxon>Glires</taxon>
        <taxon>Rodentia</taxon>
        <taxon>Sciuromorpha</taxon>
        <taxon>Sciuridae</taxon>
        <taxon>Xerinae</taxon>
        <taxon>Marmotini</taxon>
        <taxon>Marmota</taxon>
    </lineage>
</organism>
<gene>
    <name evidence="2" type="ORF">MONAX_5E046752</name>
</gene>
<protein>
    <submittedName>
        <fullName evidence="2">Uncharacterized protein</fullName>
    </submittedName>
</protein>
<evidence type="ECO:0000313" key="2">
    <source>
        <dbReference type="EMBL" id="VTJ91082.1"/>
    </source>
</evidence>
<name>A0A5E4DD57_MARMO</name>
<evidence type="ECO:0000313" key="3">
    <source>
        <dbReference type="Proteomes" id="UP000335636"/>
    </source>
</evidence>
<dbReference type="Proteomes" id="UP000335636">
    <property type="component" value="Unassembled WGS sequence"/>
</dbReference>
<feature type="compositionally biased region" description="Polar residues" evidence="1">
    <location>
        <begin position="22"/>
        <end position="33"/>
    </location>
</feature>
<sequence>MEYEDGETVGSDMRVCNVIWPTPSSHTTDSELTMPTRHQDTWSMEEPALGPSLSEGVNTSEEEREDHWRSGESKQGELGPGLATHNSRAANPGSAPNPASLGWPALKHY</sequence>
<feature type="compositionally biased region" description="Basic and acidic residues" evidence="1">
    <location>
        <begin position="65"/>
        <end position="75"/>
    </location>
</feature>
<evidence type="ECO:0000256" key="1">
    <source>
        <dbReference type="SAM" id="MobiDB-lite"/>
    </source>
</evidence>
<proteinExistence type="predicted"/>
<accession>A0A5E4DD57</accession>
<feature type="compositionally biased region" description="Low complexity" evidence="1">
    <location>
        <begin position="86"/>
        <end position="100"/>
    </location>
</feature>
<dbReference type="EMBL" id="CABDUW010006216">
    <property type="protein sequence ID" value="VTJ91082.1"/>
    <property type="molecule type" value="Genomic_DNA"/>
</dbReference>
<comment type="caution">
    <text evidence="2">The sequence shown here is derived from an EMBL/GenBank/DDBJ whole genome shotgun (WGS) entry which is preliminary data.</text>
</comment>